<accession>A0AAN6K0Y4</accession>
<reference evidence="2" key="1">
    <citation type="journal article" date="2023" name="PhytoFront">
        <title>Draft Genome Resources of Seven Strains of Tilletia horrida, Causal Agent of Kernel Smut of Rice.</title>
        <authorList>
            <person name="Khanal S."/>
            <person name="Antony Babu S."/>
            <person name="Zhou X.G."/>
        </authorList>
    </citation>
    <scope>NUCLEOTIDE SEQUENCE</scope>
    <source>
        <strain evidence="2">TX6</strain>
    </source>
</reference>
<dbReference type="AlphaFoldDB" id="A0AAN6K0Y4"/>
<evidence type="ECO:0000313" key="3">
    <source>
        <dbReference type="Proteomes" id="UP001176517"/>
    </source>
</evidence>
<evidence type="ECO:0000256" key="1">
    <source>
        <dbReference type="SAM" id="MobiDB-lite"/>
    </source>
</evidence>
<evidence type="ECO:0000313" key="2">
    <source>
        <dbReference type="EMBL" id="KAK0557575.1"/>
    </source>
</evidence>
<feature type="compositionally biased region" description="Polar residues" evidence="1">
    <location>
        <begin position="88"/>
        <end position="99"/>
    </location>
</feature>
<keyword evidence="3" id="KW-1185">Reference proteome</keyword>
<name>A0AAN6K0Y4_9BASI</name>
<feature type="region of interest" description="Disordered" evidence="1">
    <location>
        <begin position="88"/>
        <end position="163"/>
    </location>
</feature>
<feature type="compositionally biased region" description="Low complexity" evidence="1">
    <location>
        <begin position="152"/>
        <end position="163"/>
    </location>
</feature>
<dbReference type="EMBL" id="JAPDMZ010000004">
    <property type="protein sequence ID" value="KAK0557575.1"/>
    <property type="molecule type" value="Genomic_DNA"/>
</dbReference>
<organism evidence="2 3">
    <name type="scientific">Tilletia horrida</name>
    <dbReference type="NCBI Taxonomy" id="155126"/>
    <lineage>
        <taxon>Eukaryota</taxon>
        <taxon>Fungi</taxon>
        <taxon>Dikarya</taxon>
        <taxon>Basidiomycota</taxon>
        <taxon>Ustilaginomycotina</taxon>
        <taxon>Exobasidiomycetes</taxon>
        <taxon>Tilletiales</taxon>
        <taxon>Tilletiaceae</taxon>
        <taxon>Tilletia</taxon>
    </lineage>
</organism>
<comment type="caution">
    <text evidence="2">The sequence shown here is derived from an EMBL/GenBank/DDBJ whole genome shotgun (WGS) entry which is preliminary data.</text>
</comment>
<protein>
    <submittedName>
        <fullName evidence="2">Uncharacterized protein</fullName>
    </submittedName>
</protein>
<gene>
    <name evidence="2" type="ORF">OC846_000363</name>
</gene>
<proteinExistence type="predicted"/>
<dbReference type="Proteomes" id="UP001176517">
    <property type="component" value="Unassembled WGS sequence"/>
</dbReference>
<sequence>MGVVFSTLGTVLSWVGATVETLCLAVGEIASVLVRGVFTIIVGLCDVLAALMCCCRRPWHDRPSRYPYDGEYTTMLNVGGQQVLKNIGNQPIRNVQKDPNATESATSDSEAEEEKPITTPTELLPKIKDQAPAKSSKRSSWTLFKRKDSPAEKAASPATPAAA</sequence>